<dbReference type="EMBL" id="NOWC01000029">
    <property type="protein sequence ID" value="OZS72878.1"/>
    <property type="molecule type" value="Genomic_DNA"/>
</dbReference>
<dbReference type="RefSeq" id="WP_094962611.1">
    <property type="nucleotide sequence ID" value="NZ_NOWC01000029.1"/>
</dbReference>
<accession>A0A264VNC7</accession>
<comment type="caution">
    <text evidence="1">The sequence shown here is derived from an EMBL/GenBank/DDBJ whole genome shotgun (WGS) entry which is preliminary data.</text>
</comment>
<protein>
    <submittedName>
        <fullName evidence="1">Uncharacterized protein</fullName>
    </submittedName>
</protein>
<evidence type="ECO:0000313" key="2">
    <source>
        <dbReference type="Proteomes" id="UP000216001"/>
    </source>
</evidence>
<reference evidence="1 2" key="1">
    <citation type="submission" date="2017-07" db="EMBL/GenBank/DDBJ databases">
        <title>blaIMP-27 on transferable plasmids in Proteus mirabilis and Providencia rettgeri.</title>
        <authorList>
            <person name="Potter R."/>
        </authorList>
    </citation>
    <scope>NUCLEOTIDE SEQUENCE [LARGE SCALE GENOMIC DNA]</scope>
    <source>
        <strain evidence="1 2">PR1</strain>
    </source>
</reference>
<organism evidence="1 2">
    <name type="scientific">Providencia rettgeri</name>
    <dbReference type="NCBI Taxonomy" id="587"/>
    <lineage>
        <taxon>Bacteria</taxon>
        <taxon>Pseudomonadati</taxon>
        <taxon>Pseudomonadota</taxon>
        <taxon>Gammaproteobacteria</taxon>
        <taxon>Enterobacterales</taxon>
        <taxon>Morganellaceae</taxon>
        <taxon>Providencia</taxon>
    </lineage>
</organism>
<dbReference type="AlphaFoldDB" id="A0A264VNC7"/>
<gene>
    <name evidence="1" type="ORF">CHI95_19555</name>
</gene>
<evidence type="ECO:0000313" key="1">
    <source>
        <dbReference type="EMBL" id="OZS72878.1"/>
    </source>
</evidence>
<sequence>MQEQELVTKAEQLIQRKDGSQAKIVATAMFGTGLHMSVDVFVLRRDSADQDWQLCNDRPHPDFKTMPREDYVKFGRSEMLRTVTAGELLKVTGMIGQPLSNYQ</sequence>
<name>A0A264VNC7_PRORE</name>
<dbReference type="Proteomes" id="UP000216001">
    <property type="component" value="Unassembled WGS sequence"/>
</dbReference>
<proteinExistence type="predicted"/>